<protein>
    <submittedName>
        <fullName evidence="5">Zinc-finger homeodomain protein 6</fullName>
    </submittedName>
</protein>
<keyword evidence="5" id="KW-0371">Homeobox</keyword>
<evidence type="ECO:0000256" key="2">
    <source>
        <dbReference type="ARBA" id="ARBA00022771"/>
    </source>
</evidence>
<dbReference type="GO" id="GO:0008270">
    <property type="term" value="F:zinc ion binding"/>
    <property type="evidence" value="ECO:0007669"/>
    <property type="project" value="UniProtKB-KW"/>
</dbReference>
<dbReference type="Gene3D" id="1.10.10.60">
    <property type="entry name" value="Homeodomain-like"/>
    <property type="match status" value="1"/>
</dbReference>
<evidence type="ECO:0000256" key="3">
    <source>
        <dbReference type="ARBA" id="ARBA00022833"/>
    </source>
</evidence>
<dbReference type="GO" id="GO:0005634">
    <property type="term" value="C:nucleus"/>
    <property type="evidence" value="ECO:0007669"/>
    <property type="project" value="TreeGrafter"/>
</dbReference>
<reference evidence="5" key="1">
    <citation type="submission" date="2016-11" db="EMBL/GenBank/DDBJ databases">
        <title>The genome of Nicotiana attenuata.</title>
        <authorList>
            <person name="Xu S."/>
            <person name="Brockmoeller T."/>
            <person name="Gaquerel E."/>
            <person name="Navarro A."/>
            <person name="Kuhl H."/>
            <person name="Gase K."/>
            <person name="Ling Z."/>
            <person name="Zhou W."/>
            <person name="Kreitzer C."/>
            <person name="Stanke M."/>
            <person name="Tang H."/>
            <person name="Lyons E."/>
            <person name="Pandey P."/>
            <person name="Pandey S.P."/>
            <person name="Timmermann B."/>
            <person name="Baldwin I.T."/>
        </authorList>
    </citation>
    <scope>NUCLEOTIDE SEQUENCE [LARGE SCALE GENOMIC DNA]</scope>
    <source>
        <strain evidence="5">UT</strain>
    </source>
</reference>
<accession>A0A314L8S2</accession>
<evidence type="ECO:0000259" key="4">
    <source>
        <dbReference type="PROSITE" id="PS51523"/>
    </source>
</evidence>
<dbReference type="NCBIfam" id="TIGR01566">
    <property type="entry name" value="ZF_HD_prot_N"/>
    <property type="match status" value="1"/>
</dbReference>
<keyword evidence="5" id="KW-0238">DNA-binding</keyword>
<dbReference type="Proteomes" id="UP000187609">
    <property type="component" value="Unassembled WGS sequence"/>
</dbReference>
<comment type="caution">
    <text evidence="5">The sequence shown here is derived from an EMBL/GenBank/DDBJ whole genome shotgun (WGS) entry which is preliminary data.</text>
</comment>
<proteinExistence type="predicted"/>
<evidence type="ECO:0000256" key="1">
    <source>
        <dbReference type="ARBA" id="ARBA00022723"/>
    </source>
</evidence>
<keyword evidence="1" id="KW-0479">Metal-binding</keyword>
<organism evidence="5 6">
    <name type="scientific">Nicotiana attenuata</name>
    <name type="common">Coyote tobacco</name>
    <dbReference type="NCBI Taxonomy" id="49451"/>
    <lineage>
        <taxon>Eukaryota</taxon>
        <taxon>Viridiplantae</taxon>
        <taxon>Streptophyta</taxon>
        <taxon>Embryophyta</taxon>
        <taxon>Tracheophyta</taxon>
        <taxon>Spermatophyta</taxon>
        <taxon>Magnoliopsida</taxon>
        <taxon>eudicotyledons</taxon>
        <taxon>Gunneridae</taxon>
        <taxon>Pentapetalae</taxon>
        <taxon>asterids</taxon>
        <taxon>lamiids</taxon>
        <taxon>Solanales</taxon>
        <taxon>Solanaceae</taxon>
        <taxon>Nicotianoideae</taxon>
        <taxon>Nicotianeae</taxon>
        <taxon>Nicotiana</taxon>
    </lineage>
</organism>
<evidence type="ECO:0000313" key="6">
    <source>
        <dbReference type="Proteomes" id="UP000187609"/>
    </source>
</evidence>
<dbReference type="Pfam" id="PF04770">
    <property type="entry name" value="ZF-HD_dimer"/>
    <property type="match status" value="1"/>
</dbReference>
<keyword evidence="2 5" id="KW-0863">Zinc-finger</keyword>
<gene>
    <name evidence="5" type="primary">ZHD6</name>
    <name evidence="5" type="ORF">A4A49_16409</name>
</gene>
<keyword evidence="3" id="KW-0862">Zinc</keyword>
<dbReference type="EMBL" id="MJEQ01000228">
    <property type="protein sequence ID" value="OIT38191.1"/>
    <property type="molecule type" value="Genomic_DNA"/>
</dbReference>
<feature type="domain" description="ZF-HD dimerization-type" evidence="4">
    <location>
        <begin position="12"/>
        <end position="58"/>
    </location>
</feature>
<dbReference type="InterPro" id="IPR009057">
    <property type="entry name" value="Homeodomain-like_sf"/>
</dbReference>
<keyword evidence="6" id="KW-1185">Reference proteome</keyword>
<evidence type="ECO:0000313" key="5">
    <source>
        <dbReference type="EMBL" id="OIT38191.1"/>
    </source>
</evidence>
<name>A0A314L8S2_NICAT</name>
<dbReference type="GO" id="GO:0003700">
    <property type="term" value="F:DNA-binding transcription factor activity"/>
    <property type="evidence" value="ECO:0007669"/>
    <property type="project" value="TreeGrafter"/>
</dbReference>
<dbReference type="InterPro" id="IPR006456">
    <property type="entry name" value="ZF_HD_homeobox_Cys/His_dimer"/>
</dbReference>
<sequence>MASSNKHFLVKYGECMHNYAASTMGYALDGCGEFCPNGIPESLICAACNCHRNFHRKMEVEVEVETEVELSILSNSHHNRGTSLVIVVPPTPTYQQQSRIHPRQKYDKNNNVAATPPQRAETATEMGGREIEVAEQMSTKRKRINSEQKERVKAFAEKIGWRWTKYNKEVKPFCAEIGITPYFLKNWIDNNRRRFGPKKTIKLEKEGTVA</sequence>
<dbReference type="Gramene" id="OIT38191">
    <property type="protein sequence ID" value="OIT38191"/>
    <property type="gene ID" value="A4A49_16409"/>
</dbReference>
<dbReference type="AlphaFoldDB" id="A0A314L8S2"/>
<dbReference type="GO" id="GO:0050793">
    <property type="term" value="P:regulation of developmental process"/>
    <property type="evidence" value="ECO:0007669"/>
    <property type="project" value="TreeGrafter"/>
</dbReference>
<dbReference type="SMR" id="A0A314L8S2"/>
<dbReference type="SUPFAM" id="SSF46689">
    <property type="entry name" value="Homeodomain-like"/>
    <property type="match status" value="1"/>
</dbReference>
<dbReference type="GO" id="GO:0000976">
    <property type="term" value="F:transcription cis-regulatory region binding"/>
    <property type="evidence" value="ECO:0007669"/>
    <property type="project" value="TreeGrafter"/>
</dbReference>
<dbReference type="PANTHER" id="PTHR31948">
    <property type="entry name" value="ZINC-FINGER HOMEODOMAIN PROTEIN 2"/>
    <property type="match status" value="1"/>
</dbReference>
<dbReference type="PANTHER" id="PTHR31948:SF59">
    <property type="entry name" value="ZINC-FINGER HOMEODOMAIN PROTEIN 5-LIKE"/>
    <property type="match status" value="1"/>
</dbReference>
<dbReference type="STRING" id="49451.A0A314L8S2"/>
<dbReference type="PROSITE" id="PS51523">
    <property type="entry name" value="ZF_HD_DIMER"/>
    <property type="match status" value="1"/>
</dbReference>